<keyword evidence="3" id="KW-1185">Reference proteome</keyword>
<protein>
    <submittedName>
        <fullName evidence="2">Uncharacterized protein</fullName>
    </submittedName>
</protein>
<comment type="caution">
    <text evidence="2">The sequence shown here is derived from an EMBL/GenBank/DDBJ whole genome shotgun (WGS) entry which is preliminary data.</text>
</comment>
<dbReference type="RefSeq" id="WP_369327928.1">
    <property type="nucleotide sequence ID" value="NZ_JAULBC010000001.1"/>
</dbReference>
<proteinExistence type="predicted"/>
<gene>
    <name evidence="2" type="ORF">QTN47_03450</name>
</gene>
<evidence type="ECO:0000256" key="1">
    <source>
        <dbReference type="SAM" id="SignalP"/>
    </source>
</evidence>
<organism evidence="2 3">
    <name type="scientific">Danxiaibacter flavus</name>
    <dbReference type="NCBI Taxonomy" id="3049108"/>
    <lineage>
        <taxon>Bacteria</taxon>
        <taxon>Pseudomonadati</taxon>
        <taxon>Bacteroidota</taxon>
        <taxon>Chitinophagia</taxon>
        <taxon>Chitinophagales</taxon>
        <taxon>Chitinophagaceae</taxon>
        <taxon>Danxiaibacter</taxon>
    </lineage>
</organism>
<keyword evidence="1" id="KW-0732">Signal</keyword>
<feature type="signal peptide" evidence="1">
    <location>
        <begin position="1"/>
        <end position="20"/>
    </location>
</feature>
<dbReference type="EMBL" id="JAULBC010000001">
    <property type="protein sequence ID" value="MEX6686532.1"/>
    <property type="molecule type" value="Genomic_DNA"/>
</dbReference>
<evidence type="ECO:0000313" key="3">
    <source>
        <dbReference type="Proteomes" id="UP001560573"/>
    </source>
</evidence>
<feature type="chain" id="PRO_5046318737" evidence="1">
    <location>
        <begin position="21"/>
        <end position="133"/>
    </location>
</feature>
<evidence type="ECO:0000313" key="2">
    <source>
        <dbReference type="EMBL" id="MEX6686532.1"/>
    </source>
</evidence>
<reference evidence="2 3" key="1">
    <citation type="submission" date="2023-07" db="EMBL/GenBank/DDBJ databases">
        <authorList>
            <person name="Lian W.-H."/>
        </authorList>
    </citation>
    <scope>NUCLEOTIDE SEQUENCE [LARGE SCALE GENOMIC DNA]</scope>
    <source>
        <strain evidence="2 3">SYSU DXS3180</strain>
    </source>
</reference>
<dbReference type="Proteomes" id="UP001560573">
    <property type="component" value="Unassembled WGS sequence"/>
</dbReference>
<accession>A0ABV3Z9I7</accession>
<name>A0ABV3Z9I7_9BACT</name>
<sequence length="133" mass="14201">MKKLFFLFAAAILIITTVHAQTVPGDLTSAASSGFNVKSLTKSIMGKLVPALSLTDTQKPGVTSAITDFLTQKSKILPLQQTDAGSYNTKFTSLFNGLKTKLGGLISPTQLTSFLGLKPSTNDPKNVLSNLYY</sequence>